<keyword evidence="2 5" id="KW-0812">Transmembrane</keyword>
<dbReference type="Proteomes" id="UP000028924">
    <property type="component" value="Unassembled WGS sequence"/>
</dbReference>
<feature type="transmembrane region" description="Helical" evidence="5">
    <location>
        <begin position="151"/>
        <end position="170"/>
    </location>
</feature>
<dbReference type="EMBL" id="KL662156">
    <property type="protein sequence ID" value="KFM27825.1"/>
    <property type="molecule type" value="Genomic_DNA"/>
</dbReference>
<name>A0A087SQ21_AUXPR</name>
<dbReference type="InterPro" id="IPR037185">
    <property type="entry name" value="EmrE-like"/>
</dbReference>
<keyword evidence="8" id="KW-1185">Reference proteome</keyword>
<evidence type="ECO:0000256" key="4">
    <source>
        <dbReference type="ARBA" id="ARBA00023136"/>
    </source>
</evidence>
<evidence type="ECO:0000313" key="8">
    <source>
        <dbReference type="Proteomes" id="UP000028924"/>
    </source>
</evidence>
<evidence type="ECO:0000256" key="3">
    <source>
        <dbReference type="ARBA" id="ARBA00022989"/>
    </source>
</evidence>
<dbReference type="Pfam" id="PF03151">
    <property type="entry name" value="TPT"/>
    <property type="match status" value="1"/>
</dbReference>
<dbReference type="KEGG" id="apro:F751_5932"/>
<dbReference type="GO" id="GO:0016020">
    <property type="term" value="C:membrane"/>
    <property type="evidence" value="ECO:0007669"/>
    <property type="project" value="UniProtKB-SubCell"/>
</dbReference>
<dbReference type="AlphaFoldDB" id="A0A087SQ21"/>
<gene>
    <name evidence="7" type="ORF">F751_5932</name>
</gene>
<dbReference type="InterPro" id="IPR050186">
    <property type="entry name" value="TPT_transporter"/>
</dbReference>
<dbReference type="RefSeq" id="XP_011400814.1">
    <property type="nucleotide sequence ID" value="XM_011402512.1"/>
</dbReference>
<feature type="transmembrane region" description="Helical" evidence="5">
    <location>
        <begin position="221"/>
        <end position="240"/>
    </location>
</feature>
<feature type="transmembrane region" description="Helical" evidence="5">
    <location>
        <begin position="28"/>
        <end position="52"/>
    </location>
</feature>
<accession>A0A087SQ21</accession>
<feature type="transmembrane region" description="Helical" evidence="5">
    <location>
        <begin position="102"/>
        <end position="121"/>
    </location>
</feature>
<reference evidence="7 8" key="1">
    <citation type="journal article" date="2014" name="BMC Genomics">
        <title>Oil accumulation mechanisms of the oleaginous microalga Chlorella protothecoides revealed through its genome, transcriptomes, and proteomes.</title>
        <authorList>
            <person name="Gao C."/>
            <person name="Wang Y."/>
            <person name="Shen Y."/>
            <person name="Yan D."/>
            <person name="He X."/>
            <person name="Dai J."/>
            <person name="Wu Q."/>
        </authorList>
    </citation>
    <scope>NUCLEOTIDE SEQUENCE [LARGE SCALE GENOMIC DNA]</scope>
    <source>
        <strain evidence="7 8">0710</strain>
    </source>
</reference>
<evidence type="ECO:0000313" key="7">
    <source>
        <dbReference type="EMBL" id="KFM27825.1"/>
    </source>
</evidence>
<proteinExistence type="predicted"/>
<feature type="transmembrane region" description="Helical" evidence="5">
    <location>
        <begin position="73"/>
        <end position="90"/>
    </location>
</feature>
<dbReference type="InterPro" id="IPR004853">
    <property type="entry name" value="Sugar_P_trans_dom"/>
</dbReference>
<evidence type="ECO:0000259" key="6">
    <source>
        <dbReference type="Pfam" id="PF03151"/>
    </source>
</evidence>
<keyword evidence="4 5" id="KW-0472">Membrane</keyword>
<feature type="transmembrane region" description="Helical" evidence="5">
    <location>
        <begin position="247"/>
        <end position="268"/>
    </location>
</feature>
<evidence type="ECO:0000256" key="5">
    <source>
        <dbReference type="SAM" id="Phobius"/>
    </source>
</evidence>
<evidence type="ECO:0000256" key="2">
    <source>
        <dbReference type="ARBA" id="ARBA00022692"/>
    </source>
</evidence>
<feature type="domain" description="Sugar phosphate transporter" evidence="6">
    <location>
        <begin position="9"/>
        <end position="293"/>
    </location>
</feature>
<dbReference type="eggNOG" id="KOG1441">
    <property type="taxonomic scope" value="Eukaryota"/>
</dbReference>
<dbReference type="PANTHER" id="PTHR11132">
    <property type="entry name" value="SOLUTE CARRIER FAMILY 35"/>
    <property type="match status" value="1"/>
</dbReference>
<dbReference type="SUPFAM" id="SSF103481">
    <property type="entry name" value="Multidrug resistance efflux transporter EmrE"/>
    <property type="match status" value="2"/>
</dbReference>
<feature type="transmembrane region" description="Helical" evidence="5">
    <location>
        <begin position="274"/>
        <end position="292"/>
    </location>
</feature>
<feature type="transmembrane region" description="Helical" evidence="5">
    <location>
        <begin position="182"/>
        <end position="201"/>
    </location>
</feature>
<feature type="transmembrane region" description="Helical" evidence="5">
    <location>
        <begin position="128"/>
        <end position="145"/>
    </location>
</feature>
<comment type="subcellular location">
    <subcellularLocation>
        <location evidence="1">Membrane</location>
        <topology evidence="1">Multi-pass membrane protein</topology>
    </subcellularLocation>
</comment>
<dbReference type="GeneID" id="23617323"/>
<dbReference type="OrthoDB" id="10261634at2759"/>
<evidence type="ECO:0000256" key="1">
    <source>
        <dbReference type="ARBA" id="ARBA00004141"/>
    </source>
</evidence>
<keyword evidence="3 5" id="KW-1133">Transmembrane helix</keyword>
<protein>
    <submittedName>
        <fullName evidence="7">Putative sugar phosphate/phosphate translocator</fullName>
    </submittedName>
</protein>
<sequence>MSIAGFVALVTVYLGLNSSLNLLNKWALGIYGFRFPFLLTTAHMSFSFLVLAPFALRTPWEAHRATLRRSWRGVVYIGAFMALNIALNNVSLQDISLTLNQVIRSAIPAVTCLLAVFVEGHVPSRREAAGVLTLTLGVMAVVWQGRATGRAYAVLFCMAATVCNGAMMTFSGKVMSEKLDVVSLTFYTAPVSLFCLLPFFLKFELAKLMAYLPENPQGAAYVLLLTSINALAYNLVHTLMIKRTSAVTTTVLGMIKIVGLLLLSTFLLGEGRELTPSMTAGCIMAVTGFAVYSHTRLTETRATTGVRVISLEGDEEAGRPVKGLGASAAVFRQPSTPKSSE</sequence>
<organism evidence="7 8">
    <name type="scientific">Auxenochlorella protothecoides</name>
    <name type="common">Green microalga</name>
    <name type="synonym">Chlorella protothecoides</name>
    <dbReference type="NCBI Taxonomy" id="3075"/>
    <lineage>
        <taxon>Eukaryota</taxon>
        <taxon>Viridiplantae</taxon>
        <taxon>Chlorophyta</taxon>
        <taxon>core chlorophytes</taxon>
        <taxon>Trebouxiophyceae</taxon>
        <taxon>Chlorellales</taxon>
        <taxon>Chlorellaceae</taxon>
        <taxon>Auxenochlorella</taxon>
    </lineage>
</organism>